<gene>
    <name evidence="3" type="ORF">PRK78_005976</name>
</gene>
<feature type="region of interest" description="Disordered" evidence="1">
    <location>
        <begin position="413"/>
        <end position="435"/>
    </location>
</feature>
<keyword evidence="2" id="KW-0472">Membrane</keyword>
<feature type="transmembrane region" description="Helical" evidence="2">
    <location>
        <begin position="279"/>
        <end position="301"/>
    </location>
</feature>
<reference evidence="3" key="1">
    <citation type="submission" date="2023-03" db="EMBL/GenBank/DDBJ databases">
        <title>Emydomyces testavorans Genome Sequence.</title>
        <authorList>
            <person name="Hoyer L."/>
        </authorList>
    </citation>
    <scope>NUCLEOTIDE SEQUENCE</scope>
    <source>
        <strain evidence="3">16-2883</strain>
    </source>
</reference>
<feature type="transmembrane region" description="Helical" evidence="2">
    <location>
        <begin position="155"/>
        <end position="178"/>
    </location>
</feature>
<dbReference type="EMBL" id="CP120630">
    <property type="protein sequence ID" value="WEW60489.1"/>
    <property type="molecule type" value="Genomic_DNA"/>
</dbReference>
<feature type="transmembrane region" description="Helical" evidence="2">
    <location>
        <begin position="87"/>
        <end position="108"/>
    </location>
</feature>
<keyword evidence="4" id="KW-1185">Reference proteome</keyword>
<evidence type="ECO:0000256" key="1">
    <source>
        <dbReference type="SAM" id="MobiDB-lite"/>
    </source>
</evidence>
<feature type="compositionally biased region" description="Basic and acidic residues" evidence="1">
    <location>
        <begin position="413"/>
        <end position="423"/>
    </location>
</feature>
<dbReference type="AlphaFoldDB" id="A0AAF0DKL1"/>
<evidence type="ECO:0000313" key="4">
    <source>
        <dbReference type="Proteomes" id="UP001219355"/>
    </source>
</evidence>
<organism evidence="3 4">
    <name type="scientific">Emydomyces testavorans</name>
    <dbReference type="NCBI Taxonomy" id="2070801"/>
    <lineage>
        <taxon>Eukaryota</taxon>
        <taxon>Fungi</taxon>
        <taxon>Dikarya</taxon>
        <taxon>Ascomycota</taxon>
        <taxon>Pezizomycotina</taxon>
        <taxon>Eurotiomycetes</taxon>
        <taxon>Eurotiomycetidae</taxon>
        <taxon>Onygenales</taxon>
        <taxon>Nannizziopsiaceae</taxon>
        <taxon>Emydomyces</taxon>
    </lineage>
</organism>
<keyword evidence="2" id="KW-1133">Transmembrane helix</keyword>
<protein>
    <submittedName>
        <fullName evidence="3">Uncharacterized protein</fullName>
    </submittedName>
</protein>
<sequence length="471" mass="52754">MTLIQMRELLQFPGNGDNVTDTIINGIHFNRTALTHFNYTLYSNGTLSNGSSCWLAFQIYKPTMLSNGTFINGTSCYSPIHGVGTRGSIGIVFASMFALTILFSLINLRRHGLRYLPLDKRWSLVGRRWQWYWMLFVGACGMVSCFMSIDVDRDYLQSYAIILQGFFYYLAFPAVLAAKQRSFDQQENVARPAATDVRFKSASVSAVVCVLLICYSLGHSLYRYKHRPQGRTCIAFYMTVTPLKFILTILLAVLRTGFGIASAFEWTMSPLKYNGNPGWLYGLGYTPVLLILLILNLYGYLDPNEDKDLIRQRIARGRAADGELGIDQRSIKPHWWKSSRPDYPARTINVDAESRLRTLAAEVGGGSATKNNLQKMVEMGVLDPMKYRDEDSLTAVPAEPPAELEWPRKDKFAVASQKEHKADPPQGGSTLSPDAAISPVLCRVDSQTTAFSGETLNSQARPQKVRSMLDI</sequence>
<dbReference type="Pfam" id="PF10361">
    <property type="entry name" value="DUF2434"/>
    <property type="match status" value="2"/>
</dbReference>
<keyword evidence="2" id="KW-0812">Transmembrane</keyword>
<name>A0AAF0DKL1_9EURO</name>
<feature type="transmembrane region" description="Helical" evidence="2">
    <location>
        <begin position="199"/>
        <end position="222"/>
    </location>
</feature>
<accession>A0AAF0DKL1</accession>
<dbReference type="InterPro" id="IPR018830">
    <property type="entry name" value="DUF2434"/>
</dbReference>
<evidence type="ECO:0000256" key="2">
    <source>
        <dbReference type="SAM" id="Phobius"/>
    </source>
</evidence>
<dbReference type="Proteomes" id="UP001219355">
    <property type="component" value="Chromosome 4"/>
</dbReference>
<feature type="transmembrane region" description="Helical" evidence="2">
    <location>
        <begin position="234"/>
        <end position="258"/>
    </location>
</feature>
<evidence type="ECO:0000313" key="3">
    <source>
        <dbReference type="EMBL" id="WEW60489.1"/>
    </source>
</evidence>
<feature type="transmembrane region" description="Helical" evidence="2">
    <location>
        <begin position="129"/>
        <end position="149"/>
    </location>
</feature>
<proteinExistence type="predicted"/>